<dbReference type="GO" id="GO:0005737">
    <property type="term" value="C:cytoplasm"/>
    <property type="evidence" value="ECO:0007669"/>
    <property type="project" value="UniProtKB-SubCell"/>
</dbReference>
<proteinExistence type="inferred from homology"/>
<comment type="similarity">
    <text evidence="1 6">Belongs to the DTD family.</text>
</comment>
<dbReference type="Proteomes" id="UP000267821">
    <property type="component" value="Unassembled WGS sequence"/>
</dbReference>
<dbReference type="GO" id="GO:0051500">
    <property type="term" value="F:D-tyrosyl-tRNA(Tyr) deacylase activity"/>
    <property type="evidence" value="ECO:0007669"/>
    <property type="project" value="TreeGrafter"/>
</dbReference>
<keyword evidence="9" id="KW-1185">Reference proteome</keyword>
<keyword evidence="6" id="KW-0378">Hydrolase</keyword>
<dbReference type="EMBL" id="ML121541">
    <property type="protein sequence ID" value="RPB24442.1"/>
    <property type="molecule type" value="Genomic_DNA"/>
</dbReference>
<evidence type="ECO:0000313" key="9">
    <source>
        <dbReference type="Proteomes" id="UP000267821"/>
    </source>
</evidence>
<evidence type="ECO:0000313" key="8">
    <source>
        <dbReference type="EMBL" id="RPB24442.1"/>
    </source>
</evidence>
<keyword evidence="6" id="KW-0820">tRNA-binding</keyword>
<evidence type="ECO:0000256" key="3">
    <source>
        <dbReference type="ARBA" id="ARBA00020007"/>
    </source>
</evidence>
<dbReference type="GO" id="GO:0106026">
    <property type="term" value="F:Gly-tRNA(Ala) deacylase activity"/>
    <property type="evidence" value="ECO:0007669"/>
    <property type="project" value="RHEA"/>
</dbReference>
<feature type="region of interest" description="Disordered" evidence="7">
    <location>
        <begin position="178"/>
        <end position="217"/>
    </location>
</feature>
<dbReference type="Pfam" id="PF02580">
    <property type="entry name" value="Tyr_Deacylase"/>
    <property type="match status" value="1"/>
</dbReference>
<evidence type="ECO:0000256" key="1">
    <source>
        <dbReference type="ARBA" id="ARBA00009673"/>
    </source>
</evidence>
<dbReference type="FunCoup" id="A0A3N4LT90">
    <property type="interactions" value="1565"/>
</dbReference>
<organism evidence="8 9">
    <name type="scientific">Terfezia boudieri ATCC MYA-4762</name>
    <dbReference type="NCBI Taxonomy" id="1051890"/>
    <lineage>
        <taxon>Eukaryota</taxon>
        <taxon>Fungi</taxon>
        <taxon>Dikarya</taxon>
        <taxon>Ascomycota</taxon>
        <taxon>Pezizomycotina</taxon>
        <taxon>Pezizomycetes</taxon>
        <taxon>Pezizales</taxon>
        <taxon>Pezizaceae</taxon>
        <taxon>Terfezia</taxon>
    </lineage>
</organism>
<dbReference type="SUPFAM" id="SSF69500">
    <property type="entry name" value="DTD-like"/>
    <property type="match status" value="1"/>
</dbReference>
<dbReference type="NCBIfam" id="TIGR00256">
    <property type="entry name" value="D-aminoacyl-tRNA deacylase"/>
    <property type="match status" value="1"/>
</dbReference>
<evidence type="ECO:0000256" key="2">
    <source>
        <dbReference type="ARBA" id="ARBA00013056"/>
    </source>
</evidence>
<evidence type="ECO:0000256" key="4">
    <source>
        <dbReference type="ARBA" id="ARBA00047676"/>
    </source>
</evidence>
<reference evidence="8 9" key="1">
    <citation type="journal article" date="2018" name="Nat. Ecol. Evol.">
        <title>Pezizomycetes genomes reveal the molecular basis of ectomycorrhizal truffle lifestyle.</title>
        <authorList>
            <person name="Murat C."/>
            <person name="Payen T."/>
            <person name="Noel B."/>
            <person name="Kuo A."/>
            <person name="Morin E."/>
            <person name="Chen J."/>
            <person name="Kohler A."/>
            <person name="Krizsan K."/>
            <person name="Balestrini R."/>
            <person name="Da Silva C."/>
            <person name="Montanini B."/>
            <person name="Hainaut M."/>
            <person name="Levati E."/>
            <person name="Barry K.W."/>
            <person name="Belfiori B."/>
            <person name="Cichocki N."/>
            <person name="Clum A."/>
            <person name="Dockter R.B."/>
            <person name="Fauchery L."/>
            <person name="Guy J."/>
            <person name="Iotti M."/>
            <person name="Le Tacon F."/>
            <person name="Lindquist E.A."/>
            <person name="Lipzen A."/>
            <person name="Malagnac F."/>
            <person name="Mello A."/>
            <person name="Molinier V."/>
            <person name="Miyauchi S."/>
            <person name="Poulain J."/>
            <person name="Riccioni C."/>
            <person name="Rubini A."/>
            <person name="Sitrit Y."/>
            <person name="Splivallo R."/>
            <person name="Traeger S."/>
            <person name="Wang M."/>
            <person name="Zifcakova L."/>
            <person name="Wipf D."/>
            <person name="Zambonelli A."/>
            <person name="Paolocci F."/>
            <person name="Nowrousian M."/>
            <person name="Ottonello S."/>
            <person name="Baldrian P."/>
            <person name="Spatafora J.W."/>
            <person name="Henrissat B."/>
            <person name="Nagy L.G."/>
            <person name="Aury J.M."/>
            <person name="Wincker P."/>
            <person name="Grigoriev I.V."/>
            <person name="Bonfante P."/>
            <person name="Martin F.M."/>
        </authorList>
    </citation>
    <scope>NUCLEOTIDE SEQUENCE [LARGE SCALE GENOMIC DNA]</scope>
    <source>
        <strain evidence="8 9">ATCC MYA-4762</strain>
    </source>
</reference>
<dbReference type="Gene3D" id="3.50.80.10">
    <property type="entry name" value="D-tyrosyl-tRNA(Tyr) deacylase"/>
    <property type="match status" value="1"/>
</dbReference>
<feature type="compositionally biased region" description="Polar residues" evidence="7">
    <location>
        <begin position="183"/>
        <end position="192"/>
    </location>
</feature>
<dbReference type="GO" id="GO:0000049">
    <property type="term" value="F:tRNA binding"/>
    <property type="evidence" value="ECO:0007669"/>
    <property type="project" value="UniProtKB-KW"/>
</dbReference>
<gene>
    <name evidence="8" type="ORF">L211DRAFT_163833</name>
</gene>
<protein>
    <recommendedName>
        <fullName evidence="3 6">D-aminoacyl-tRNA deacylase</fullName>
        <ecNumber evidence="2 6">3.1.1.96</ecNumber>
    </recommendedName>
</protein>
<dbReference type="FunFam" id="3.50.80.10:FF:000001">
    <property type="entry name" value="D-aminoacyl-tRNA deacylase"/>
    <property type="match status" value="1"/>
</dbReference>
<evidence type="ECO:0000256" key="7">
    <source>
        <dbReference type="SAM" id="MobiDB-lite"/>
    </source>
</evidence>
<dbReference type="InParanoid" id="A0A3N4LT90"/>
<dbReference type="HAMAP" id="MF_00518">
    <property type="entry name" value="Deacylase_Dtd"/>
    <property type="match status" value="1"/>
</dbReference>
<dbReference type="PANTHER" id="PTHR10472:SF5">
    <property type="entry name" value="D-AMINOACYL-TRNA DEACYLASE 1"/>
    <property type="match status" value="1"/>
</dbReference>
<keyword evidence="6" id="KW-0963">Cytoplasm</keyword>
<comment type="catalytic activity">
    <reaction evidence="5">
        <text>a D-aminoacyl-tRNA + H2O = a tRNA + a D-alpha-amino acid + H(+)</text>
        <dbReference type="Rhea" id="RHEA:13953"/>
        <dbReference type="Rhea" id="RHEA-COMP:10123"/>
        <dbReference type="Rhea" id="RHEA-COMP:10124"/>
        <dbReference type="ChEBI" id="CHEBI:15377"/>
        <dbReference type="ChEBI" id="CHEBI:15378"/>
        <dbReference type="ChEBI" id="CHEBI:59871"/>
        <dbReference type="ChEBI" id="CHEBI:78442"/>
        <dbReference type="ChEBI" id="CHEBI:79333"/>
        <dbReference type="EC" id="3.1.1.96"/>
    </reaction>
</comment>
<accession>A0A3N4LT90</accession>
<dbReference type="OrthoDB" id="275783at2759"/>
<dbReference type="AlphaFoldDB" id="A0A3N4LT90"/>
<dbReference type="InterPro" id="IPR023509">
    <property type="entry name" value="DTD-like_sf"/>
</dbReference>
<sequence>MKAVIQRVLSASVTVDSEVVSSIGKGMLVFVAVSPNDTTEDGKSLAMKLLSLKMWPTDTKPWAQSVKDISGEILCVSQFTLFANINKGSKPDFHGSAPPDIARPLYNQFLETMRVIYEPDQVKGGVFGAMMQVGLINDGPVTFDFDTAKKKPENILAQKQKDEKKKKWVEKKIACMKAEKNQKSGSETSVTTEAAVDEDENSSLAEATKMSKMDDQS</sequence>
<comment type="catalytic activity">
    <reaction evidence="4">
        <text>glycyl-tRNA(Ala) + H2O = tRNA(Ala) + glycine + H(+)</text>
        <dbReference type="Rhea" id="RHEA:53744"/>
        <dbReference type="Rhea" id="RHEA-COMP:9657"/>
        <dbReference type="Rhea" id="RHEA-COMP:13640"/>
        <dbReference type="ChEBI" id="CHEBI:15377"/>
        <dbReference type="ChEBI" id="CHEBI:15378"/>
        <dbReference type="ChEBI" id="CHEBI:57305"/>
        <dbReference type="ChEBI" id="CHEBI:78442"/>
        <dbReference type="ChEBI" id="CHEBI:78522"/>
        <dbReference type="EC" id="3.1.1.96"/>
    </reaction>
</comment>
<evidence type="ECO:0000256" key="6">
    <source>
        <dbReference type="RuleBase" id="RU003470"/>
    </source>
</evidence>
<keyword evidence="6" id="KW-0694">RNA-binding</keyword>
<dbReference type="PANTHER" id="PTHR10472">
    <property type="entry name" value="D-TYROSYL-TRNA TYR DEACYLASE"/>
    <property type="match status" value="1"/>
</dbReference>
<dbReference type="EC" id="3.1.1.96" evidence="2 6"/>
<dbReference type="STRING" id="1051890.A0A3N4LT90"/>
<evidence type="ECO:0000256" key="5">
    <source>
        <dbReference type="ARBA" id="ARBA00048018"/>
    </source>
</evidence>
<name>A0A3N4LT90_9PEZI</name>
<comment type="subcellular location">
    <subcellularLocation>
        <location evidence="6">Cytoplasm</location>
    </subcellularLocation>
</comment>
<dbReference type="InterPro" id="IPR003732">
    <property type="entry name" value="Daa-tRNA_deacyls_DTD"/>
</dbReference>